<dbReference type="Proteomes" id="UP000242367">
    <property type="component" value="Unassembled WGS sequence"/>
</dbReference>
<dbReference type="AlphaFoldDB" id="A0A2P4UJ31"/>
<reference evidence="3 4" key="1">
    <citation type="journal article" date="2017" name="Chemistry">
        <title>Isolation, Biosynthesis and Chemical Modifications of Rubterolones A-F: Rare Tropolone Alkaloids from Actinomadura sp. 5-2.</title>
        <authorList>
            <person name="Guo H."/>
            <person name="Benndorf R."/>
            <person name="Leichnitz D."/>
            <person name="Klassen J.L."/>
            <person name="Vollmers J."/>
            <person name="Gorls H."/>
            <person name="Steinacker M."/>
            <person name="Weigel C."/>
            <person name="Dahse H.M."/>
            <person name="Kaster A.K."/>
            <person name="de Beer Z.W."/>
            <person name="Poulsen M."/>
            <person name="Beemelmanns C."/>
        </authorList>
    </citation>
    <scope>NUCLEOTIDE SEQUENCE [LARGE SCALE GENOMIC DNA]</scope>
    <source>
        <strain evidence="3 4">5-2</strain>
    </source>
</reference>
<gene>
    <name evidence="3" type="ORF">BTM25_37060</name>
</gene>
<evidence type="ECO:0000259" key="2">
    <source>
        <dbReference type="SMART" id="SM00858"/>
    </source>
</evidence>
<dbReference type="EMBL" id="MTBP01000002">
    <property type="protein sequence ID" value="POM25064.1"/>
    <property type="molecule type" value="Genomic_DNA"/>
</dbReference>
<dbReference type="CDD" id="cd11614">
    <property type="entry name" value="SAF_CpaB_FlgA_like"/>
    <property type="match status" value="1"/>
</dbReference>
<dbReference type="RefSeq" id="WP_103564115.1">
    <property type="nucleotide sequence ID" value="NZ_MTBP01000002.1"/>
</dbReference>
<dbReference type="Pfam" id="PF08666">
    <property type="entry name" value="SAF"/>
    <property type="match status" value="1"/>
</dbReference>
<accession>A0A2P4UJ31</accession>
<dbReference type="InterPro" id="IPR013974">
    <property type="entry name" value="SAF"/>
</dbReference>
<organism evidence="3 4">
    <name type="scientific">Actinomadura rubteroloni</name>
    <dbReference type="NCBI Taxonomy" id="1926885"/>
    <lineage>
        <taxon>Bacteria</taxon>
        <taxon>Bacillati</taxon>
        <taxon>Actinomycetota</taxon>
        <taxon>Actinomycetes</taxon>
        <taxon>Streptosporangiales</taxon>
        <taxon>Thermomonosporaceae</taxon>
        <taxon>Actinomadura</taxon>
    </lineage>
</organism>
<feature type="domain" description="SAF" evidence="2">
    <location>
        <begin position="41"/>
        <end position="103"/>
    </location>
</feature>
<evidence type="ECO:0000313" key="4">
    <source>
        <dbReference type="Proteomes" id="UP000242367"/>
    </source>
</evidence>
<keyword evidence="1" id="KW-0812">Transmembrane</keyword>
<keyword evidence="4" id="KW-1185">Reference proteome</keyword>
<feature type="transmembrane region" description="Helical" evidence="1">
    <location>
        <begin position="9"/>
        <end position="31"/>
    </location>
</feature>
<dbReference type="SMART" id="SM00858">
    <property type="entry name" value="SAF"/>
    <property type="match status" value="1"/>
</dbReference>
<evidence type="ECO:0000313" key="3">
    <source>
        <dbReference type="EMBL" id="POM25064.1"/>
    </source>
</evidence>
<dbReference type="NCBIfam" id="TIGR03177">
    <property type="entry name" value="pilus_cpaB"/>
    <property type="match status" value="1"/>
</dbReference>
<keyword evidence="1" id="KW-0472">Membrane</keyword>
<sequence>MNPRQRRGVLLMILAGIGSIVVFVSVVGYVGDVRAEVGVKTDVLQLKQAVPAYTEVRPDMVQRVQVPRKWTPQTMVADTGQLQGKVAAADLPAGSYVQQGMLVPAPDLQPGQREIAIMINAETGVAGKVQEGMLVDIYATYVTIDDNNDNKQASCAARIVKSAKIIQIGTVTTQRDDKNAQQTSNVVPITFALSAADSLKLTREESFADKIRLALIGGSGLTPDDVRLAPVCQTVPAR</sequence>
<dbReference type="InterPro" id="IPR031571">
    <property type="entry name" value="RcpC_dom"/>
</dbReference>
<dbReference type="InterPro" id="IPR017592">
    <property type="entry name" value="Pilus_assmbl_Flp-typ_CpaB"/>
</dbReference>
<proteinExistence type="predicted"/>
<protein>
    <submittedName>
        <fullName evidence="3">SAF domain protein</fullName>
    </submittedName>
</protein>
<evidence type="ECO:0000256" key="1">
    <source>
        <dbReference type="SAM" id="Phobius"/>
    </source>
</evidence>
<name>A0A2P4UJ31_9ACTN</name>
<dbReference type="Pfam" id="PF16976">
    <property type="entry name" value="RcpC"/>
    <property type="match status" value="1"/>
</dbReference>
<comment type="caution">
    <text evidence="3">The sequence shown here is derived from an EMBL/GenBank/DDBJ whole genome shotgun (WGS) entry which is preliminary data.</text>
</comment>
<keyword evidence="1" id="KW-1133">Transmembrane helix</keyword>